<keyword evidence="1" id="KW-0472">Membrane</keyword>
<feature type="transmembrane region" description="Helical" evidence="1">
    <location>
        <begin position="39"/>
        <end position="57"/>
    </location>
</feature>
<reference evidence="2 3" key="1">
    <citation type="journal article" date="2011" name="J. Bacteriol.">
        <title>Genome sequence of Halorhabdus tiamatea, the first archaeon isolated from a deep-sea anoxic brine lake.</title>
        <authorList>
            <person name="Antunes A."/>
            <person name="Alam I."/>
            <person name="Bajic V.B."/>
            <person name="Stingl U."/>
        </authorList>
    </citation>
    <scope>NUCLEOTIDE SEQUENCE [LARGE SCALE GENOMIC DNA]</scope>
    <source>
        <strain evidence="2 3">SARL4B</strain>
    </source>
</reference>
<comment type="caution">
    <text evidence="2">The sequence shown here is derived from an EMBL/GenBank/DDBJ whole genome shotgun (WGS) entry which is preliminary data.</text>
</comment>
<evidence type="ECO:0000313" key="3">
    <source>
        <dbReference type="Proteomes" id="UP000003861"/>
    </source>
</evidence>
<proteinExistence type="predicted"/>
<dbReference type="AlphaFoldDB" id="U2DMN4"/>
<dbReference type="Proteomes" id="UP000003861">
    <property type="component" value="Unassembled WGS sequence"/>
</dbReference>
<dbReference type="eggNOG" id="arCOG15146">
    <property type="taxonomic scope" value="Archaea"/>
</dbReference>
<dbReference type="EMBL" id="AFNT02000008">
    <property type="protein sequence ID" value="ERJ06967.1"/>
    <property type="molecule type" value="Genomic_DNA"/>
</dbReference>
<protein>
    <submittedName>
        <fullName evidence="2">Uncharacterized protein</fullName>
    </submittedName>
</protein>
<gene>
    <name evidence="2" type="ORF">HLRTI_001045</name>
</gene>
<keyword evidence="1" id="KW-1133">Transmembrane helix</keyword>
<accession>U2DMN4</accession>
<name>U2DMN4_9EURY</name>
<feature type="transmembrane region" description="Helical" evidence="1">
    <location>
        <begin position="63"/>
        <end position="81"/>
    </location>
</feature>
<keyword evidence="1" id="KW-0812">Transmembrane</keyword>
<reference evidence="2 3" key="2">
    <citation type="journal article" date="2013" name="PLoS ONE">
        <title>INDIGO - INtegrated Data Warehouse of MIcrobial GenOmes with Examples from the Red Sea Extremophiles.</title>
        <authorList>
            <person name="Alam I."/>
            <person name="Antunes A."/>
            <person name="Kamau A.A."/>
            <person name="Ba Alawi W."/>
            <person name="Kalkatawi M."/>
            <person name="Stingl U."/>
            <person name="Bajic V.B."/>
        </authorList>
    </citation>
    <scope>NUCLEOTIDE SEQUENCE [LARGE SCALE GENOMIC DNA]</scope>
    <source>
        <strain evidence="2 3">SARL4B</strain>
    </source>
</reference>
<evidence type="ECO:0000256" key="1">
    <source>
        <dbReference type="SAM" id="Phobius"/>
    </source>
</evidence>
<sequence length="99" mass="10864">MGWATQNARGRGEGVDSAHTFLARPTVALDMHIRRYGRLVYLLAFVLVQQFTDVFVQYPTLELVGIIGVAVVGLDALVCAIRRWRSLDGSVLGEDASSE</sequence>
<organism evidence="2 3">
    <name type="scientific">Halorhabdus tiamatea SARL4B</name>
    <dbReference type="NCBI Taxonomy" id="1033806"/>
    <lineage>
        <taxon>Archaea</taxon>
        <taxon>Methanobacteriati</taxon>
        <taxon>Methanobacteriota</taxon>
        <taxon>Stenosarchaea group</taxon>
        <taxon>Halobacteria</taxon>
        <taxon>Halobacteriales</taxon>
        <taxon>Haloarculaceae</taxon>
        <taxon>Halorhabdus</taxon>
    </lineage>
</organism>
<evidence type="ECO:0000313" key="2">
    <source>
        <dbReference type="EMBL" id="ERJ06967.1"/>
    </source>
</evidence>